<accession>A0AAV0TKW5</accession>
<name>A0AAV0TKW5_HYABA</name>
<feature type="compositionally biased region" description="Basic residues" evidence="5">
    <location>
        <begin position="289"/>
        <end position="302"/>
    </location>
</feature>
<evidence type="ECO:0000256" key="5">
    <source>
        <dbReference type="SAM" id="MobiDB-lite"/>
    </source>
</evidence>
<dbReference type="PANTHER" id="PTHR14326:SF44">
    <property type="entry name" value="TARGETING PROTEIN FOR XKLP2"/>
    <property type="match status" value="1"/>
</dbReference>
<protein>
    <recommendedName>
        <fullName evidence="6">TPX2 C-terminal domain-containing protein</fullName>
    </recommendedName>
</protein>
<gene>
    <name evidence="7" type="ORF">HBR001_LOCUS3151</name>
</gene>
<evidence type="ECO:0000259" key="6">
    <source>
        <dbReference type="Pfam" id="PF06886"/>
    </source>
</evidence>
<evidence type="ECO:0000256" key="2">
    <source>
        <dbReference type="ARBA" id="ARBA00005885"/>
    </source>
</evidence>
<keyword evidence="8" id="KW-1185">Reference proteome</keyword>
<dbReference type="PANTHER" id="PTHR14326">
    <property type="entry name" value="TARGETING PROTEIN FOR XKLP2"/>
    <property type="match status" value="1"/>
</dbReference>
<keyword evidence="4" id="KW-0206">Cytoskeleton</keyword>
<feature type="region of interest" description="Disordered" evidence="5">
    <location>
        <begin position="88"/>
        <end position="108"/>
    </location>
</feature>
<proteinExistence type="inferred from homology"/>
<dbReference type="Proteomes" id="UP001162031">
    <property type="component" value="Unassembled WGS sequence"/>
</dbReference>
<keyword evidence="3" id="KW-0963">Cytoplasm</keyword>
<dbReference type="Pfam" id="PF06886">
    <property type="entry name" value="TPX2"/>
    <property type="match status" value="1"/>
</dbReference>
<organism evidence="7 8">
    <name type="scientific">Hyaloperonospora brassicae</name>
    <name type="common">Brassica downy mildew</name>
    <name type="synonym">Peronospora brassicae</name>
    <dbReference type="NCBI Taxonomy" id="162125"/>
    <lineage>
        <taxon>Eukaryota</taxon>
        <taxon>Sar</taxon>
        <taxon>Stramenopiles</taxon>
        <taxon>Oomycota</taxon>
        <taxon>Peronosporomycetes</taxon>
        <taxon>Peronosporales</taxon>
        <taxon>Peronosporaceae</taxon>
        <taxon>Hyaloperonospora</taxon>
    </lineage>
</organism>
<evidence type="ECO:0000313" key="8">
    <source>
        <dbReference type="Proteomes" id="UP001162031"/>
    </source>
</evidence>
<feature type="region of interest" description="Disordered" evidence="5">
    <location>
        <begin position="271"/>
        <end position="315"/>
    </location>
</feature>
<evidence type="ECO:0000313" key="7">
    <source>
        <dbReference type="EMBL" id="CAI5723571.1"/>
    </source>
</evidence>
<comment type="caution">
    <text evidence="7">The sequence shown here is derived from an EMBL/GenBank/DDBJ whole genome shotgun (WGS) entry which is preliminary data.</text>
</comment>
<evidence type="ECO:0000256" key="1">
    <source>
        <dbReference type="ARBA" id="ARBA00004245"/>
    </source>
</evidence>
<dbReference type="EMBL" id="CANTFL010000484">
    <property type="protein sequence ID" value="CAI5723571.1"/>
    <property type="molecule type" value="Genomic_DNA"/>
</dbReference>
<dbReference type="InterPro" id="IPR009675">
    <property type="entry name" value="TPX2_fam"/>
</dbReference>
<feature type="region of interest" description="Disordered" evidence="5">
    <location>
        <begin position="727"/>
        <end position="752"/>
    </location>
</feature>
<reference evidence="7" key="1">
    <citation type="submission" date="2022-12" db="EMBL/GenBank/DDBJ databases">
        <authorList>
            <person name="Webb A."/>
        </authorList>
    </citation>
    <scope>NUCLEOTIDE SEQUENCE</scope>
    <source>
        <strain evidence="7">Hp1</strain>
    </source>
</reference>
<dbReference type="GO" id="GO:0005819">
    <property type="term" value="C:spindle"/>
    <property type="evidence" value="ECO:0007669"/>
    <property type="project" value="InterPro"/>
</dbReference>
<evidence type="ECO:0000256" key="4">
    <source>
        <dbReference type="ARBA" id="ARBA00023212"/>
    </source>
</evidence>
<comment type="subcellular location">
    <subcellularLocation>
        <location evidence="1">Cytoplasm</location>
        <location evidence="1">Cytoskeleton</location>
    </subcellularLocation>
</comment>
<evidence type="ECO:0000256" key="3">
    <source>
        <dbReference type="ARBA" id="ARBA00022490"/>
    </source>
</evidence>
<comment type="similarity">
    <text evidence="2">Belongs to the TPX2 family.</text>
</comment>
<dbReference type="GO" id="GO:0005874">
    <property type="term" value="C:microtubule"/>
    <property type="evidence" value="ECO:0007669"/>
    <property type="project" value="InterPro"/>
</dbReference>
<dbReference type="GO" id="GO:0060236">
    <property type="term" value="P:regulation of mitotic spindle organization"/>
    <property type="evidence" value="ECO:0007669"/>
    <property type="project" value="InterPro"/>
</dbReference>
<dbReference type="InterPro" id="IPR027329">
    <property type="entry name" value="TPX2_C"/>
</dbReference>
<feature type="domain" description="TPX2 C-terminal" evidence="6">
    <location>
        <begin position="716"/>
        <end position="777"/>
    </location>
</feature>
<sequence length="780" mass="88282">MEPLAPEAARTLSYHSVELSSPLSGAHEEVAVVEQDVTSDDKDEADEDEDFCFNAPSFYDLTNPGLERHYVNNADGYFSSLTPSGAASVADSHEKEQTTSSQSTETGVRTCESYLSEAYHHVEVDTDEHMEQMADKMLDTTMVENELDDTITDVDDVLSRSHLLIDRHESFEDVFRHYASSSQSSIASSCLLQEADTSTHSSIAHGQFSPYSSLSSAAATTATLREARTRCTNYGLQTLPSSASTLSSDEMPSKLMQPTQSYLRRLQADQRMREQSNFDAVSVEEKPHRATRPRSPKMHVKSRLVNPNDPSRMSSTSRELLKIQEERLHLQLEKLKIREFHEKTKVQRPPANVHLRSTKQLTVPLTPRFAVQTRIRRCHSGSDSIGSGQARPSPPIAAEKLLSRDFALLLPLQSRENRSATTAPHAPQLRTAARAVLRPPPAPISREKAKSVPICSRLKVGGLTQPMTPQLETSRRAATHRRPVEVIDHDSEELAKKFQARPLNRHILQPKAYFRYSSAKPDSKVQFKQPTVPKLLTSARSANRMAASDRAASVAAEMERHRKEREQRVAARQAGSTAQHKSVPVRRPVIPETPPLKSIQLHREYQASFRRKIEAEEEKREKQHVFRANPMRVTATPPKFEGSTELVTEVEPFELPGERFYDQARERLEQARREEEQQCLKSSSAFRAKPMPLFEPDVIHAIPSTRPLTQTESPMLATKSRAVERAAFEASEKERREREQAFLKQREQQERQLEEEEIKRLRREEMIFHALPVPDTNHSS</sequence>
<dbReference type="AlphaFoldDB" id="A0AAV0TKW5"/>